<organism evidence="1 2">
    <name type="scientific">Candidatus Merdivicinus excrementipullorum</name>
    <dbReference type="NCBI Taxonomy" id="2840867"/>
    <lineage>
        <taxon>Bacteria</taxon>
        <taxon>Bacillati</taxon>
        <taxon>Bacillota</taxon>
        <taxon>Clostridia</taxon>
        <taxon>Eubacteriales</taxon>
        <taxon>Oscillospiraceae</taxon>
        <taxon>Oscillospiraceae incertae sedis</taxon>
        <taxon>Candidatus Merdivicinus</taxon>
    </lineage>
</organism>
<comment type="caution">
    <text evidence="1">The sequence shown here is derived from an EMBL/GenBank/DDBJ whole genome shotgun (WGS) entry which is preliminary data.</text>
</comment>
<accession>A0A9D1FNQ2</accession>
<protein>
    <recommendedName>
        <fullName evidence="3">Head-tail adaptor protein</fullName>
    </recommendedName>
</protein>
<reference evidence="1" key="2">
    <citation type="journal article" date="2021" name="PeerJ">
        <title>Extensive microbial diversity within the chicken gut microbiome revealed by metagenomics and culture.</title>
        <authorList>
            <person name="Gilroy R."/>
            <person name="Ravi A."/>
            <person name="Getino M."/>
            <person name="Pursley I."/>
            <person name="Horton D.L."/>
            <person name="Alikhan N.F."/>
            <person name="Baker D."/>
            <person name="Gharbi K."/>
            <person name="Hall N."/>
            <person name="Watson M."/>
            <person name="Adriaenssens E.M."/>
            <person name="Foster-Nyarko E."/>
            <person name="Jarju S."/>
            <person name="Secka A."/>
            <person name="Antonio M."/>
            <person name="Oren A."/>
            <person name="Chaudhuri R.R."/>
            <person name="La Ragione R."/>
            <person name="Hildebrand F."/>
            <person name="Pallen M.J."/>
        </authorList>
    </citation>
    <scope>NUCLEOTIDE SEQUENCE</scope>
    <source>
        <strain evidence="1">CHK199-13235</strain>
    </source>
</reference>
<evidence type="ECO:0000313" key="1">
    <source>
        <dbReference type="EMBL" id="HIS76545.1"/>
    </source>
</evidence>
<evidence type="ECO:0000313" key="2">
    <source>
        <dbReference type="Proteomes" id="UP000824002"/>
    </source>
</evidence>
<gene>
    <name evidence="1" type="ORF">IAB51_07005</name>
</gene>
<reference evidence="1" key="1">
    <citation type="submission" date="2020-10" db="EMBL/GenBank/DDBJ databases">
        <authorList>
            <person name="Gilroy R."/>
        </authorList>
    </citation>
    <scope>NUCLEOTIDE SEQUENCE</scope>
    <source>
        <strain evidence="1">CHK199-13235</strain>
    </source>
</reference>
<proteinExistence type="predicted"/>
<dbReference type="Proteomes" id="UP000824002">
    <property type="component" value="Unassembled WGS sequence"/>
</dbReference>
<dbReference type="AlphaFoldDB" id="A0A9D1FNQ2"/>
<sequence>MGLRSIIEATYEGRLTAYRRVFRKENGRTVQKEEAYLTEQPCALSWGGNYRQRGASLKQGLLPEIQYEARVFVSPDAEIPAGSRIVVAQNGVIRDFVTCGEAVKYPTHQEIIVTREDQA</sequence>
<name>A0A9D1FNQ2_9FIRM</name>
<evidence type="ECO:0008006" key="3">
    <source>
        <dbReference type="Google" id="ProtNLM"/>
    </source>
</evidence>
<dbReference type="EMBL" id="DVJP01000047">
    <property type="protein sequence ID" value="HIS76545.1"/>
    <property type="molecule type" value="Genomic_DNA"/>
</dbReference>